<dbReference type="AlphaFoldDB" id="A0AA97CYM8"/>
<feature type="signal peptide" evidence="1">
    <location>
        <begin position="1"/>
        <end position="28"/>
    </location>
</feature>
<organism evidence="2">
    <name type="scientific">Gordonia sp. MP11Mi</name>
    <dbReference type="NCBI Taxonomy" id="3022769"/>
    <lineage>
        <taxon>Bacteria</taxon>
        <taxon>Bacillati</taxon>
        <taxon>Actinomycetota</taxon>
        <taxon>Actinomycetes</taxon>
        <taxon>Mycobacteriales</taxon>
        <taxon>Gordoniaceae</taxon>
        <taxon>Gordonia</taxon>
    </lineage>
</organism>
<keyword evidence="1" id="KW-0732">Signal</keyword>
<gene>
    <name evidence="2" type="ORF">MP11Mi_24840</name>
</gene>
<evidence type="ECO:0008006" key="3">
    <source>
        <dbReference type="Google" id="ProtNLM"/>
    </source>
</evidence>
<dbReference type="EMBL" id="CP128986">
    <property type="protein sequence ID" value="WOC13383.1"/>
    <property type="molecule type" value="Genomic_DNA"/>
</dbReference>
<feature type="chain" id="PRO_5041708113" description="Secreted protein" evidence="1">
    <location>
        <begin position="29"/>
        <end position="179"/>
    </location>
</feature>
<evidence type="ECO:0000256" key="1">
    <source>
        <dbReference type="SAM" id="SignalP"/>
    </source>
</evidence>
<accession>A0AA97CYM8</accession>
<dbReference type="RefSeq" id="WP_420039209.1">
    <property type="nucleotide sequence ID" value="NZ_CP128986.1"/>
</dbReference>
<protein>
    <recommendedName>
        <fullName evidence="3">Secreted protein</fullName>
    </recommendedName>
</protein>
<sequence length="179" mass="19316">MREQGLKRGSHMSSIRRGAVALSVTALAGVGMAVAVPDAAAAPWVGEHYVKTIRCSVADPWPAPRIPVSIDLYSGIKFPSDGLRGPAISLRANDPRSGGQWGNVTEYTISTTVKWENLRTGRSGKVTVPTRTTHYQWEAVVHPGTGPVRLTIKQKVGALAWVPMVNPQYRTCATTSPSW</sequence>
<name>A0AA97CYM8_9ACTN</name>
<proteinExistence type="predicted"/>
<evidence type="ECO:0000313" key="2">
    <source>
        <dbReference type="EMBL" id="WOC13383.1"/>
    </source>
</evidence>
<reference evidence="2" key="1">
    <citation type="submission" date="2023-06" db="EMBL/GenBank/DDBJ databases">
        <title>Gordonia sp. nov. and Pseudochrobactrum sp. nov., two species isolated from the burying beetle Nicrophorus vespilloides.</title>
        <authorList>
            <person name="Poehlein A."/>
            <person name="Guzman J."/>
            <person name="Daniel R."/>
            <person name="Vilcinskas A."/>
        </authorList>
    </citation>
    <scope>NUCLEOTIDE SEQUENCE</scope>
    <source>
        <strain evidence="2">MP11Mi</strain>
    </source>
</reference>